<dbReference type="SUPFAM" id="SSF52266">
    <property type="entry name" value="SGNH hydrolase"/>
    <property type="match status" value="1"/>
</dbReference>
<dbReference type="OrthoDB" id="1600564at2759"/>
<dbReference type="GO" id="GO:0016788">
    <property type="term" value="F:hydrolase activity, acting on ester bonds"/>
    <property type="evidence" value="ECO:0007669"/>
    <property type="project" value="InterPro"/>
</dbReference>
<dbReference type="InterPro" id="IPR036514">
    <property type="entry name" value="SGNH_hydro_sf"/>
</dbReference>
<dbReference type="Pfam" id="PF00657">
    <property type="entry name" value="Lipase_GDSL"/>
    <property type="match status" value="1"/>
</dbReference>
<dbReference type="Gene3D" id="3.40.50.1110">
    <property type="entry name" value="SGNH hydrolase"/>
    <property type="match status" value="1"/>
</dbReference>
<protein>
    <submittedName>
        <fullName evidence="2">Carbohydrate esterase family 16 protein</fullName>
    </submittedName>
</protein>
<dbReference type="InterPro" id="IPR001087">
    <property type="entry name" value="GDSL"/>
</dbReference>
<feature type="compositionally biased region" description="Acidic residues" evidence="1">
    <location>
        <begin position="230"/>
        <end position="252"/>
    </location>
</feature>
<gene>
    <name evidence="2" type="ORF">M413DRAFT_159277</name>
</gene>
<reference evidence="3" key="2">
    <citation type="submission" date="2015-01" db="EMBL/GenBank/DDBJ databases">
        <title>Evolutionary Origins and Diversification of the Mycorrhizal Mutualists.</title>
        <authorList>
            <consortium name="DOE Joint Genome Institute"/>
            <consortium name="Mycorrhizal Genomics Consortium"/>
            <person name="Kohler A."/>
            <person name="Kuo A."/>
            <person name="Nagy L.G."/>
            <person name="Floudas D."/>
            <person name="Copeland A."/>
            <person name="Barry K.W."/>
            <person name="Cichocki N."/>
            <person name="Veneault-Fourrey C."/>
            <person name="LaButti K."/>
            <person name="Lindquist E.A."/>
            <person name="Lipzen A."/>
            <person name="Lundell T."/>
            <person name="Morin E."/>
            <person name="Murat C."/>
            <person name="Riley R."/>
            <person name="Ohm R."/>
            <person name="Sun H."/>
            <person name="Tunlid A."/>
            <person name="Henrissat B."/>
            <person name="Grigoriev I.V."/>
            <person name="Hibbett D.S."/>
            <person name="Martin F."/>
        </authorList>
    </citation>
    <scope>NUCLEOTIDE SEQUENCE [LARGE SCALE GENOMIC DNA]</scope>
    <source>
        <strain evidence="3">h7</strain>
    </source>
</reference>
<evidence type="ECO:0000313" key="3">
    <source>
        <dbReference type="Proteomes" id="UP000053424"/>
    </source>
</evidence>
<proteinExistence type="predicted"/>
<dbReference type="AlphaFoldDB" id="A0A0C3CBZ4"/>
<keyword evidence="3" id="KW-1185">Reference proteome</keyword>
<dbReference type="HOGENOM" id="CLU_918477_0_0_1"/>
<organism evidence="2 3">
    <name type="scientific">Hebeloma cylindrosporum</name>
    <dbReference type="NCBI Taxonomy" id="76867"/>
    <lineage>
        <taxon>Eukaryota</taxon>
        <taxon>Fungi</taxon>
        <taxon>Dikarya</taxon>
        <taxon>Basidiomycota</taxon>
        <taxon>Agaricomycotina</taxon>
        <taxon>Agaricomycetes</taxon>
        <taxon>Agaricomycetidae</taxon>
        <taxon>Agaricales</taxon>
        <taxon>Agaricineae</taxon>
        <taxon>Hymenogastraceae</taxon>
        <taxon>Hebeloma</taxon>
    </lineage>
</organism>
<dbReference type="EMBL" id="KN831781">
    <property type="protein sequence ID" value="KIM41106.1"/>
    <property type="molecule type" value="Genomic_DNA"/>
</dbReference>
<feature type="region of interest" description="Disordered" evidence="1">
    <location>
        <begin position="226"/>
        <end position="259"/>
    </location>
</feature>
<reference evidence="2 3" key="1">
    <citation type="submission" date="2014-04" db="EMBL/GenBank/DDBJ databases">
        <authorList>
            <consortium name="DOE Joint Genome Institute"/>
            <person name="Kuo A."/>
            <person name="Gay G."/>
            <person name="Dore J."/>
            <person name="Kohler A."/>
            <person name="Nagy L.G."/>
            <person name="Floudas D."/>
            <person name="Copeland A."/>
            <person name="Barry K.W."/>
            <person name="Cichocki N."/>
            <person name="Veneault-Fourrey C."/>
            <person name="LaButti K."/>
            <person name="Lindquist E.A."/>
            <person name="Lipzen A."/>
            <person name="Lundell T."/>
            <person name="Morin E."/>
            <person name="Murat C."/>
            <person name="Sun H."/>
            <person name="Tunlid A."/>
            <person name="Henrissat B."/>
            <person name="Grigoriev I.V."/>
            <person name="Hibbett D.S."/>
            <person name="Martin F."/>
            <person name="Nordberg H.P."/>
            <person name="Cantor M.N."/>
            <person name="Hua S.X."/>
        </authorList>
    </citation>
    <scope>NUCLEOTIDE SEQUENCE [LARGE SCALE GENOMIC DNA]</scope>
    <source>
        <strain evidence="3">h7</strain>
    </source>
</reference>
<accession>A0A0C3CBZ4</accession>
<sequence length="277" mass="30960">MKRNFSQANDLPEPSGRSQKNRKLASGDPALTLSNDRAFATPVQWGTFQHIVVLGDSYSSAAENNWVGLLRKCLPYSSRPTIHNFAKGGDTVEDDLTLQLKRLFTRLPTAEALEGNGEVLFVIWLGINDCGRTEADELEPIVAQIFEAMHDLYTKWKARAFLLIDVPPMHRSPGEMGISEERYTTWNSELLRQAETFAADATKASVLVVSSYAIISDFLDDPEAYGMSDCIDDEDSNPEDDNGEEEPDDSDDNGQKAMWADDIHRALANRLWTTLQE</sequence>
<evidence type="ECO:0000256" key="1">
    <source>
        <dbReference type="SAM" id="MobiDB-lite"/>
    </source>
</evidence>
<evidence type="ECO:0000313" key="2">
    <source>
        <dbReference type="EMBL" id="KIM41106.1"/>
    </source>
</evidence>
<name>A0A0C3CBZ4_HEBCY</name>
<dbReference type="Proteomes" id="UP000053424">
    <property type="component" value="Unassembled WGS sequence"/>
</dbReference>
<feature type="region of interest" description="Disordered" evidence="1">
    <location>
        <begin position="1"/>
        <end position="29"/>
    </location>
</feature>